<keyword evidence="1" id="KW-0812">Transmembrane</keyword>
<evidence type="ECO:0000256" key="1">
    <source>
        <dbReference type="SAM" id="Phobius"/>
    </source>
</evidence>
<feature type="transmembrane region" description="Helical" evidence="1">
    <location>
        <begin position="5"/>
        <end position="22"/>
    </location>
</feature>
<dbReference type="EMBL" id="MN740623">
    <property type="protein sequence ID" value="QHU36038.1"/>
    <property type="molecule type" value="Genomic_DNA"/>
</dbReference>
<evidence type="ECO:0000313" key="2">
    <source>
        <dbReference type="EMBL" id="QHU36038.1"/>
    </source>
</evidence>
<sequence length="138" mass="16787">MSIQYFNAFIVYILLFAIVYRFNISIRYFFPFVLGCIFVYYQHSVINIKETNPFNIFINDIQYYEKYNPQQYNLLKEEILRYEEIGDSTDLLNVFHDFIHTLPLSLVDSHKRNMTYLEKLAPRTNDIHSDFNTYRFYA</sequence>
<accession>A0A6C0M144</accession>
<protein>
    <submittedName>
        <fullName evidence="2">Uncharacterized protein</fullName>
    </submittedName>
</protein>
<reference evidence="2" key="1">
    <citation type="journal article" date="2020" name="Nature">
        <title>Giant virus diversity and host interactions through global metagenomics.</title>
        <authorList>
            <person name="Schulz F."/>
            <person name="Roux S."/>
            <person name="Paez-Espino D."/>
            <person name="Jungbluth S."/>
            <person name="Walsh D.A."/>
            <person name="Denef V.J."/>
            <person name="McMahon K.D."/>
            <person name="Konstantinidis K.T."/>
            <person name="Eloe-Fadrosh E.A."/>
            <person name="Kyrpides N.C."/>
            <person name="Woyke T."/>
        </authorList>
    </citation>
    <scope>NUCLEOTIDE SEQUENCE</scope>
    <source>
        <strain evidence="2">GVMAG-S-1035085-51</strain>
    </source>
</reference>
<proteinExistence type="predicted"/>
<organism evidence="2">
    <name type="scientific">viral metagenome</name>
    <dbReference type="NCBI Taxonomy" id="1070528"/>
    <lineage>
        <taxon>unclassified sequences</taxon>
        <taxon>metagenomes</taxon>
        <taxon>organismal metagenomes</taxon>
    </lineage>
</organism>
<keyword evidence="1" id="KW-1133">Transmembrane helix</keyword>
<keyword evidence="1" id="KW-0472">Membrane</keyword>
<dbReference type="AlphaFoldDB" id="A0A6C0M144"/>
<name>A0A6C0M144_9ZZZZ</name>